<dbReference type="InterPro" id="IPR001372">
    <property type="entry name" value="Dynein_light_chain_typ-1/2"/>
</dbReference>
<evidence type="ECO:0000256" key="3">
    <source>
        <dbReference type="ARBA" id="ARBA00004245"/>
    </source>
</evidence>
<organism evidence="19 20">
    <name type="scientific">Umbelopsis vinacea</name>
    <dbReference type="NCBI Taxonomy" id="44442"/>
    <lineage>
        <taxon>Eukaryota</taxon>
        <taxon>Fungi</taxon>
        <taxon>Fungi incertae sedis</taxon>
        <taxon>Mucoromycota</taxon>
        <taxon>Mucoromycotina</taxon>
        <taxon>Umbelopsidomycetes</taxon>
        <taxon>Umbelopsidales</taxon>
        <taxon>Umbelopsidaceae</taxon>
        <taxon>Umbelopsis</taxon>
    </lineage>
</organism>
<dbReference type="PANTHER" id="PTHR31794:SF2">
    <property type="entry name" value="AUXIN EFFLUX TRANSPORTER FAMILY PROTEIN (EUROFUNG)"/>
    <property type="match status" value="1"/>
</dbReference>
<evidence type="ECO:0000256" key="8">
    <source>
        <dbReference type="ARBA" id="ARBA00022692"/>
    </source>
</evidence>
<dbReference type="SMART" id="SM01375">
    <property type="entry name" value="Dynein_light"/>
    <property type="match status" value="1"/>
</dbReference>
<dbReference type="InterPro" id="IPR038770">
    <property type="entry name" value="Na+/solute_symporter_sf"/>
</dbReference>
<protein>
    <recommendedName>
        <fullName evidence="5">Dynein light chain 1, cytoplasmic</fullName>
    </recommendedName>
</protein>
<dbReference type="OrthoDB" id="191139at2759"/>
<dbReference type="GO" id="GO:0015031">
    <property type="term" value="P:protein transport"/>
    <property type="evidence" value="ECO:0007669"/>
    <property type="project" value="UniProtKB-KW"/>
</dbReference>
<feature type="transmembrane region" description="Helical" evidence="18">
    <location>
        <begin position="429"/>
        <end position="448"/>
    </location>
</feature>
<keyword evidence="13" id="KW-0243">Dynein</keyword>
<proteinExistence type="inferred from homology"/>
<name>A0A8H7PZM9_9FUNG</name>
<evidence type="ECO:0000313" key="20">
    <source>
        <dbReference type="Proteomes" id="UP000612746"/>
    </source>
</evidence>
<evidence type="ECO:0000256" key="13">
    <source>
        <dbReference type="ARBA" id="ARBA00023017"/>
    </source>
</evidence>
<feature type="region of interest" description="Disordered" evidence="17">
    <location>
        <begin position="350"/>
        <end position="383"/>
    </location>
</feature>
<dbReference type="GO" id="GO:0055085">
    <property type="term" value="P:transmembrane transport"/>
    <property type="evidence" value="ECO:0007669"/>
    <property type="project" value="InterPro"/>
</dbReference>
<evidence type="ECO:0000256" key="2">
    <source>
        <dbReference type="ARBA" id="ARBA00004141"/>
    </source>
</evidence>
<dbReference type="GO" id="GO:0007017">
    <property type="term" value="P:microtubule-based process"/>
    <property type="evidence" value="ECO:0007669"/>
    <property type="project" value="InterPro"/>
</dbReference>
<keyword evidence="11" id="KW-0653">Protein transport</keyword>
<dbReference type="GO" id="GO:0005634">
    <property type="term" value="C:nucleus"/>
    <property type="evidence" value="ECO:0007669"/>
    <property type="project" value="UniProtKB-SubCell"/>
</dbReference>
<dbReference type="GO" id="GO:0005783">
    <property type="term" value="C:endoplasmic reticulum"/>
    <property type="evidence" value="ECO:0007669"/>
    <property type="project" value="TreeGrafter"/>
</dbReference>
<keyword evidence="6" id="KW-0813">Transport</keyword>
<keyword evidence="20" id="KW-1185">Reference proteome</keyword>
<evidence type="ECO:0000256" key="17">
    <source>
        <dbReference type="SAM" id="MobiDB-lite"/>
    </source>
</evidence>
<comment type="similarity">
    <text evidence="4">Belongs to the dynein light chain family.</text>
</comment>
<dbReference type="CDD" id="cd21452">
    <property type="entry name" value="DLC-like_DYNLL1_DYNLL2"/>
    <property type="match status" value="1"/>
</dbReference>
<evidence type="ECO:0000256" key="1">
    <source>
        <dbReference type="ARBA" id="ARBA00004123"/>
    </source>
</evidence>
<keyword evidence="7" id="KW-0963">Cytoplasm</keyword>
<comment type="caution">
    <text evidence="19">The sequence shown here is derived from an EMBL/GenBank/DDBJ whole genome shotgun (WGS) entry which is preliminary data.</text>
</comment>
<evidence type="ECO:0000256" key="4">
    <source>
        <dbReference type="ARBA" id="ARBA00010156"/>
    </source>
</evidence>
<feature type="transmembrane region" description="Helical" evidence="18">
    <location>
        <begin position="156"/>
        <end position="173"/>
    </location>
</feature>
<evidence type="ECO:0000256" key="7">
    <source>
        <dbReference type="ARBA" id="ARBA00022490"/>
    </source>
</evidence>
<dbReference type="GO" id="GO:0030286">
    <property type="term" value="C:dynein complex"/>
    <property type="evidence" value="ECO:0007669"/>
    <property type="project" value="UniProtKB-KW"/>
</dbReference>
<feature type="transmembrane region" description="Helical" evidence="18">
    <location>
        <begin position="185"/>
        <end position="206"/>
    </location>
</feature>
<evidence type="ECO:0000256" key="12">
    <source>
        <dbReference type="ARBA" id="ARBA00022989"/>
    </source>
</evidence>
<dbReference type="Pfam" id="PF01221">
    <property type="entry name" value="Dynein_light"/>
    <property type="match status" value="1"/>
</dbReference>
<feature type="region of interest" description="Disordered" evidence="17">
    <location>
        <begin position="299"/>
        <end position="330"/>
    </location>
</feature>
<gene>
    <name evidence="19" type="ORF">INT44_005811</name>
</gene>
<evidence type="ECO:0000256" key="6">
    <source>
        <dbReference type="ARBA" id="ARBA00022448"/>
    </source>
</evidence>
<feature type="transmembrane region" description="Helical" evidence="18">
    <location>
        <begin position="536"/>
        <end position="559"/>
    </location>
</feature>
<evidence type="ECO:0000256" key="11">
    <source>
        <dbReference type="ARBA" id="ARBA00022927"/>
    </source>
</evidence>
<evidence type="ECO:0000256" key="9">
    <source>
        <dbReference type="ARBA" id="ARBA00022701"/>
    </source>
</evidence>
<dbReference type="GO" id="GO:0051028">
    <property type="term" value="P:mRNA transport"/>
    <property type="evidence" value="ECO:0007669"/>
    <property type="project" value="UniProtKB-KW"/>
</dbReference>
<dbReference type="Proteomes" id="UP000612746">
    <property type="component" value="Unassembled WGS sequence"/>
</dbReference>
<dbReference type="GO" id="GO:0016020">
    <property type="term" value="C:membrane"/>
    <property type="evidence" value="ECO:0007669"/>
    <property type="project" value="UniProtKB-SubCell"/>
</dbReference>
<keyword evidence="10" id="KW-0509">mRNA transport</keyword>
<dbReference type="FunFam" id="3.30.740.10:FF:000005">
    <property type="entry name" value="Dynein light chain"/>
    <property type="match status" value="1"/>
</dbReference>
<comment type="subcellular location">
    <subcellularLocation>
        <location evidence="3">Cytoplasm</location>
        <location evidence="3">Cytoskeleton</location>
    </subcellularLocation>
    <subcellularLocation>
        <location evidence="2">Membrane</location>
        <topology evidence="2">Multi-pass membrane protein</topology>
    </subcellularLocation>
    <subcellularLocation>
        <location evidence="1">Nucleus</location>
    </subcellularLocation>
</comment>
<feature type="transmembrane region" description="Helical" evidence="18">
    <location>
        <begin position="226"/>
        <end position="244"/>
    </location>
</feature>
<keyword evidence="15" id="KW-0206">Cytoskeleton</keyword>
<evidence type="ECO:0000256" key="10">
    <source>
        <dbReference type="ARBA" id="ARBA00022816"/>
    </source>
</evidence>
<dbReference type="Pfam" id="PF03547">
    <property type="entry name" value="Mem_trans"/>
    <property type="match status" value="1"/>
</dbReference>
<sequence>MAETKAIIKSADMSEEMQQEAVDCGTQALEKYNIEKDIAAHIKREFDKKYGPTWHCVVGRNFGSFVTHGTVQTLHLLLSRPDCSSSVQISIIPINSKAGFFPKENLKVCSNTIDEVLSADWLSNLNMKFFTPCLLFSKMASVISLEIFLAFWPIPLFFLTFAVLSFITAQLCSRILGISEAYRRFVTACVMFSNTNSLPIAVMTSLAVSEAGKLLYWKADDSRADVAARGISYILFYAIFGNIIRWSYGYKLMTIPHEEEQQANDSILPTVAKPKYPPSATQTNRYHYDSLSTCPPLSISNTEIGNEQDHFQSRRRSNSSTSELSSIDRTLTAEESEHYRILTENASVVTLAPSDENNEDNHRINHKNRGEQPVQPPTYNENSPLLSFPSLPAEYVEEHESVCPLARYPGGKQILSAYARLTKYMTPPLWAALAALFVGLTPLKPILFDKHRFLYPSLTKAIESCGSVAVPIILVCLGAQLAGFSIHHRCSSADMKKPIAAAVTIRMLLMPLFVIPLTTLFVAYGEGISSLASDPVFAVAMIMIGCAPTAINLVQMTQVYPNFFEEEMLRVLFWSYGVICTPMMTVVVLLALEVVQKIT</sequence>
<keyword evidence="16" id="KW-0539">Nucleus</keyword>
<evidence type="ECO:0000256" key="5">
    <source>
        <dbReference type="ARBA" id="ARBA00015062"/>
    </source>
</evidence>
<feature type="transmembrane region" description="Helical" evidence="18">
    <location>
        <begin position="129"/>
        <end position="150"/>
    </location>
</feature>
<dbReference type="Gene3D" id="1.20.1530.20">
    <property type="match status" value="1"/>
</dbReference>
<feature type="transmembrane region" description="Helical" evidence="18">
    <location>
        <begin position="468"/>
        <end position="487"/>
    </location>
</feature>
<evidence type="ECO:0000256" key="14">
    <source>
        <dbReference type="ARBA" id="ARBA00023136"/>
    </source>
</evidence>
<keyword evidence="12 18" id="KW-1133">Transmembrane helix</keyword>
<dbReference type="SUPFAM" id="SSF54648">
    <property type="entry name" value="DLC"/>
    <property type="match status" value="1"/>
</dbReference>
<feature type="transmembrane region" description="Helical" evidence="18">
    <location>
        <begin position="499"/>
        <end position="524"/>
    </location>
</feature>
<evidence type="ECO:0000256" key="18">
    <source>
        <dbReference type="SAM" id="Phobius"/>
    </source>
</evidence>
<reference evidence="19" key="1">
    <citation type="submission" date="2020-12" db="EMBL/GenBank/DDBJ databases">
        <title>Metabolic potential, ecology and presence of endohyphal bacteria is reflected in genomic diversity of Mucoromycotina.</title>
        <authorList>
            <person name="Muszewska A."/>
            <person name="Okrasinska A."/>
            <person name="Steczkiewicz K."/>
            <person name="Drgas O."/>
            <person name="Orlowska M."/>
            <person name="Perlinska-Lenart U."/>
            <person name="Aleksandrzak-Piekarczyk T."/>
            <person name="Szatraj K."/>
            <person name="Zielenkiewicz U."/>
            <person name="Pilsyk S."/>
            <person name="Malc E."/>
            <person name="Mieczkowski P."/>
            <person name="Kruszewska J.S."/>
            <person name="Biernat P."/>
            <person name="Pawlowska J."/>
        </authorList>
    </citation>
    <scope>NUCLEOTIDE SEQUENCE</scope>
    <source>
        <strain evidence="19">WA0000051536</strain>
    </source>
</reference>
<evidence type="ECO:0000256" key="16">
    <source>
        <dbReference type="ARBA" id="ARBA00023242"/>
    </source>
</evidence>
<feature type="transmembrane region" description="Helical" evidence="18">
    <location>
        <begin position="571"/>
        <end position="592"/>
    </location>
</feature>
<evidence type="ECO:0000256" key="15">
    <source>
        <dbReference type="ARBA" id="ARBA00023212"/>
    </source>
</evidence>
<dbReference type="GO" id="GO:0005874">
    <property type="term" value="C:microtubule"/>
    <property type="evidence" value="ECO:0007669"/>
    <property type="project" value="UniProtKB-KW"/>
</dbReference>
<dbReference type="InterPro" id="IPR004776">
    <property type="entry name" value="Mem_transp_PIN-like"/>
</dbReference>
<dbReference type="EMBL" id="JAEPRA010000007">
    <property type="protein sequence ID" value="KAG2182830.1"/>
    <property type="molecule type" value="Genomic_DNA"/>
</dbReference>
<dbReference type="PANTHER" id="PTHR31794">
    <property type="entry name" value="AUXIN EFFLUX TRANSPORTER FAMILY PROTEIN (EUROFUNG)"/>
    <property type="match status" value="1"/>
</dbReference>
<dbReference type="Gene3D" id="3.30.740.10">
    <property type="entry name" value="Protein Inhibitor Of Neuronal Nitric Oxide Synthase"/>
    <property type="match status" value="1"/>
</dbReference>
<keyword evidence="9" id="KW-0493">Microtubule</keyword>
<accession>A0A8H7PZM9</accession>
<dbReference type="AlphaFoldDB" id="A0A8H7PZM9"/>
<evidence type="ECO:0000313" key="19">
    <source>
        <dbReference type="EMBL" id="KAG2182830.1"/>
    </source>
</evidence>
<keyword evidence="14 18" id="KW-0472">Membrane</keyword>
<keyword evidence="8 18" id="KW-0812">Transmembrane</keyword>
<dbReference type="InterPro" id="IPR037177">
    <property type="entry name" value="DLC_sf"/>
</dbReference>